<dbReference type="AlphaFoldDB" id="A0A841EWJ0"/>
<dbReference type="EMBL" id="JACHKT010000017">
    <property type="protein sequence ID" value="MBB6003831.1"/>
    <property type="molecule type" value="Genomic_DNA"/>
</dbReference>
<organism evidence="1 2">
    <name type="scientific">Arcicella rosea</name>
    <dbReference type="NCBI Taxonomy" id="502909"/>
    <lineage>
        <taxon>Bacteria</taxon>
        <taxon>Pseudomonadati</taxon>
        <taxon>Bacteroidota</taxon>
        <taxon>Cytophagia</taxon>
        <taxon>Cytophagales</taxon>
        <taxon>Flectobacillaceae</taxon>
        <taxon>Arcicella</taxon>
    </lineage>
</organism>
<name>A0A841EWJ0_9BACT</name>
<dbReference type="Proteomes" id="UP000524404">
    <property type="component" value="Unassembled WGS sequence"/>
</dbReference>
<keyword evidence="2" id="KW-1185">Reference proteome</keyword>
<reference evidence="1 2" key="1">
    <citation type="submission" date="2020-08" db="EMBL/GenBank/DDBJ databases">
        <title>Functional genomics of gut bacteria from endangered species of beetles.</title>
        <authorList>
            <person name="Carlos-Shanley C."/>
        </authorList>
    </citation>
    <scope>NUCLEOTIDE SEQUENCE [LARGE SCALE GENOMIC DNA]</scope>
    <source>
        <strain evidence="1 2">S00070</strain>
    </source>
</reference>
<proteinExistence type="predicted"/>
<evidence type="ECO:0000313" key="1">
    <source>
        <dbReference type="EMBL" id="MBB6003831.1"/>
    </source>
</evidence>
<comment type="caution">
    <text evidence="1">The sequence shown here is derived from an EMBL/GenBank/DDBJ whole genome shotgun (WGS) entry which is preliminary data.</text>
</comment>
<accession>A0A841EWJ0</accession>
<gene>
    <name evidence="1" type="ORF">HNP25_002490</name>
</gene>
<evidence type="ECO:0000313" key="2">
    <source>
        <dbReference type="Proteomes" id="UP000524404"/>
    </source>
</evidence>
<sequence length="80" mass="9046">MESIAFEPDLFKTITFLQGRIVSQQATLFEYLMAVTLLTEHKYVTSEALSIEVSTRGELGAINHYLNIAILKTKLNNNQN</sequence>
<dbReference type="RefSeq" id="WP_184134481.1">
    <property type="nucleotide sequence ID" value="NZ_JACHKT010000017.1"/>
</dbReference>
<protein>
    <submittedName>
        <fullName evidence="1">Uncharacterized protein</fullName>
    </submittedName>
</protein>